<feature type="coiled-coil region" evidence="1">
    <location>
        <begin position="138"/>
        <end position="165"/>
    </location>
</feature>
<dbReference type="InterPro" id="IPR036388">
    <property type="entry name" value="WH-like_DNA-bd_sf"/>
</dbReference>
<evidence type="ECO:0000313" key="3">
    <source>
        <dbReference type="EMBL" id="GGI08264.1"/>
    </source>
</evidence>
<dbReference type="InterPro" id="IPR000835">
    <property type="entry name" value="HTH_MarR-typ"/>
</dbReference>
<dbReference type="Proteomes" id="UP000650511">
    <property type="component" value="Unassembled WGS sequence"/>
</dbReference>
<dbReference type="EMBL" id="BMHA01000011">
    <property type="protein sequence ID" value="GGI08264.1"/>
    <property type="molecule type" value="Genomic_DNA"/>
</dbReference>
<dbReference type="Gene3D" id="1.10.10.10">
    <property type="entry name" value="Winged helix-like DNA-binding domain superfamily/Winged helix DNA-binding domain"/>
    <property type="match status" value="1"/>
</dbReference>
<proteinExistence type="predicted"/>
<dbReference type="GO" id="GO:0003700">
    <property type="term" value="F:DNA-binding transcription factor activity"/>
    <property type="evidence" value="ECO:0007669"/>
    <property type="project" value="InterPro"/>
</dbReference>
<dbReference type="RefSeq" id="WP_130650078.1">
    <property type="nucleotide sequence ID" value="NZ_BMHA01000011.1"/>
</dbReference>
<keyword evidence="4" id="KW-1185">Reference proteome</keyword>
<accession>A0A8J3EYN9</accession>
<dbReference type="SMART" id="SM00347">
    <property type="entry name" value="HTH_MARR"/>
    <property type="match status" value="1"/>
</dbReference>
<dbReference type="GO" id="GO:0006950">
    <property type="term" value="P:response to stress"/>
    <property type="evidence" value="ECO:0007669"/>
    <property type="project" value="TreeGrafter"/>
</dbReference>
<evidence type="ECO:0000313" key="4">
    <source>
        <dbReference type="Proteomes" id="UP000650511"/>
    </source>
</evidence>
<dbReference type="Pfam" id="PF12802">
    <property type="entry name" value="MarR_2"/>
    <property type="match status" value="1"/>
</dbReference>
<dbReference type="PANTHER" id="PTHR33164">
    <property type="entry name" value="TRANSCRIPTIONAL REGULATOR, MARR FAMILY"/>
    <property type="match status" value="1"/>
</dbReference>
<protein>
    <submittedName>
        <fullName evidence="3">MarR family transcriptional regulator</fullName>
    </submittedName>
</protein>
<dbReference type="AlphaFoldDB" id="A0A8J3EYN9"/>
<comment type="caution">
    <text evidence="3">The sequence shown here is derived from an EMBL/GenBank/DDBJ whole genome shotgun (WGS) entry which is preliminary data.</text>
</comment>
<feature type="domain" description="HTH marR-type" evidence="2">
    <location>
        <begin position="14"/>
        <end position="150"/>
    </location>
</feature>
<gene>
    <name evidence="3" type="ORF">GCM10011354_28220</name>
</gene>
<dbReference type="InterPro" id="IPR036390">
    <property type="entry name" value="WH_DNA-bd_sf"/>
</dbReference>
<name>A0A8J3EYN9_9ACTN</name>
<dbReference type="PANTHER" id="PTHR33164:SF99">
    <property type="entry name" value="MARR FAMILY REGULATORY PROTEIN"/>
    <property type="match status" value="1"/>
</dbReference>
<keyword evidence="1" id="KW-0175">Coiled coil</keyword>
<dbReference type="PRINTS" id="PR00598">
    <property type="entry name" value="HTHMARR"/>
</dbReference>
<sequence>MDTSPAPRWLDEREAHAWRSYTRMRVQLQARLAQALQRRSGLSEPDYDVLVHLSEAPDARLRPFQLGQALQWEKSRLSHQLTRMARRGLVARHDCDTDGRGAYVVLTPAGLAAIEAAAPAHVDDVRRHLVDALTPQQLEALADIADTVLANLQRLEADEMDAEAEAR</sequence>
<dbReference type="SUPFAM" id="SSF46785">
    <property type="entry name" value="Winged helix' DNA-binding domain"/>
    <property type="match status" value="1"/>
</dbReference>
<evidence type="ECO:0000256" key="1">
    <source>
        <dbReference type="SAM" id="Coils"/>
    </source>
</evidence>
<dbReference type="OrthoDB" id="8635520at2"/>
<organism evidence="3 4">
    <name type="scientific">Egicoccus halophilus</name>
    <dbReference type="NCBI Taxonomy" id="1670830"/>
    <lineage>
        <taxon>Bacteria</taxon>
        <taxon>Bacillati</taxon>
        <taxon>Actinomycetota</taxon>
        <taxon>Nitriliruptoria</taxon>
        <taxon>Egicoccales</taxon>
        <taxon>Egicoccaceae</taxon>
        <taxon>Egicoccus</taxon>
    </lineage>
</organism>
<dbReference type="PROSITE" id="PS50995">
    <property type="entry name" value="HTH_MARR_2"/>
    <property type="match status" value="1"/>
</dbReference>
<reference evidence="3" key="2">
    <citation type="submission" date="2020-09" db="EMBL/GenBank/DDBJ databases">
        <authorList>
            <person name="Sun Q."/>
            <person name="Zhou Y."/>
        </authorList>
    </citation>
    <scope>NUCLEOTIDE SEQUENCE</scope>
    <source>
        <strain evidence="3">CGMCC 1.14988</strain>
    </source>
</reference>
<evidence type="ECO:0000259" key="2">
    <source>
        <dbReference type="PROSITE" id="PS50995"/>
    </source>
</evidence>
<dbReference type="InterPro" id="IPR039422">
    <property type="entry name" value="MarR/SlyA-like"/>
</dbReference>
<reference evidence="3" key="1">
    <citation type="journal article" date="2014" name="Int. J. Syst. Evol. Microbiol.">
        <title>Complete genome sequence of Corynebacterium casei LMG S-19264T (=DSM 44701T), isolated from a smear-ripened cheese.</title>
        <authorList>
            <consortium name="US DOE Joint Genome Institute (JGI-PGF)"/>
            <person name="Walter F."/>
            <person name="Albersmeier A."/>
            <person name="Kalinowski J."/>
            <person name="Ruckert C."/>
        </authorList>
    </citation>
    <scope>NUCLEOTIDE SEQUENCE</scope>
    <source>
        <strain evidence="3">CGMCC 1.14988</strain>
    </source>
</reference>